<proteinExistence type="predicted"/>
<dbReference type="PANTHER" id="PTHR46975:SF2">
    <property type="entry name" value="PROTEIN SWEETIE"/>
    <property type="match status" value="1"/>
</dbReference>
<dbReference type="EMBL" id="LXQA010136029">
    <property type="protein sequence ID" value="MCI23429.1"/>
    <property type="molecule type" value="Genomic_DNA"/>
</dbReference>
<feature type="non-terminal residue" evidence="2">
    <location>
        <position position="104"/>
    </location>
</feature>
<keyword evidence="1" id="KW-0732">Signal</keyword>
<sequence length="104" mass="11642">MFLSWSTLVFCSVWSAAVHALTAFIKCFISSDVLNDRVLLQPVLVYLNSALSYISALKAKELPYVKPAVDTFIIKTLIAYQSLPDPGSFKNDHPQIIQLCTFPF</sequence>
<feature type="signal peptide" evidence="1">
    <location>
        <begin position="1"/>
        <end position="20"/>
    </location>
</feature>
<feature type="chain" id="PRO_5017459474" evidence="1">
    <location>
        <begin position="21"/>
        <end position="104"/>
    </location>
</feature>
<dbReference type="InterPro" id="IPR044218">
    <property type="entry name" value="SWEETIE"/>
</dbReference>
<evidence type="ECO:0000313" key="2">
    <source>
        <dbReference type="EMBL" id="MCI23429.1"/>
    </source>
</evidence>
<evidence type="ECO:0000313" key="3">
    <source>
        <dbReference type="Proteomes" id="UP000265520"/>
    </source>
</evidence>
<dbReference type="AlphaFoldDB" id="A0A392QHK5"/>
<accession>A0A392QHK5</accession>
<name>A0A392QHK5_9FABA</name>
<dbReference type="PANTHER" id="PTHR46975">
    <property type="entry name" value="PROTEIN SWEETIE"/>
    <property type="match status" value="1"/>
</dbReference>
<protein>
    <submittedName>
        <fullName evidence="2">HEAT repeat-containing protein 5B</fullName>
    </submittedName>
</protein>
<dbReference type="Proteomes" id="UP000265520">
    <property type="component" value="Unassembled WGS sequence"/>
</dbReference>
<keyword evidence="3" id="KW-1185">Reference proteome</keyword>
<organism evidence="2 3">
    <name type="scientific">Trifolium medium</name>
    <dbReference type="NCBI Taxonomy" id="97028"/>
    <lineage>
        <taxon>Eukaryota</taxon>
        <taxon>Viridiplantae</taxon>
        <taxon>Streptophyta</taxon>
        <taxon>Embryophyta</taxon>
        <taxon>Tracheophyta</taxon>
        <taxon>Spermatophyta</taxon>
        <taxon>Magnoliopsida</taxon>
        <taxon>eudicotyledons</taxon>
        <taxon>Gunneridae</taxon>
        <taxon>Pentapetalae</taxon>
        <taxon>rosids</taxon>
        <taxon>fabids</taxon>
        <taxon>Fabales</taxon>
        <taxon>Fabaceae</taxon>
        <taxon>Papilionoideae</taxon>
        <taxon>50 kb inversion clade</taxon>
        <taxon>NPAAA clade</taxon>
        <taxon>Hologalegina</taxon>
        <taxon>IRL clade</taxon>
        <taxon>Trifolieae</taxon>
        <taxon>Trifolium</taxon>
    </lineage>
</organism>
<evidence type="ECO:0000256" key="1">
    <source>
        <dbReference type="SAM" id="SignalP"/>
    </source>
</evidence>
<reference evidence="2 3" key="1">
    <citation type="journal article" date="2018" name="Front. Plant Sci.">
        <title>Red Clover (Trifolium pratense) and Zigzag Clover (T. medium) - A Picture of Genomic Similarities and Differences.</title>
        <authorList>
            <person name="Dluhosova J."/>
            <person name="Istvanek J."/>
            <person name="Nedelnik J."/>
            <person name="Repkova J."/>
        </authorList>
    </citation>
    <scope>NUCLEOTIDE SEQUENCE [LARGE SCALE GENOMIC DNA]</scope>
    <source>
        <strain evidence="3">cv. 10/8</strain>
        <tissue evidence="2">Leaf</tissue>
    </source>
</reference>
<comment type="caution">
    <text evidence="2">The sequence shown here is derived from an EMBL/GenBank/DDBJ whole genome shotgun (WGS) entry which is preliminary data.</text>
</comment>
<dbReference type="GO" id="GO:0005975">
    <property type="term" value="P:carbohydrate metabolic process"/>
    <property type="evidence" value="ECO:0007669"/>
    <property type="project" value="InterPro"/>
</dbReference>